<dbReference type="InterPro" id="IPR050109">
    <property type="entry name" value="HTH-type_TetR-like_transc_reg"/>
</dbReference>
<keyword evidence="1 2" id="KW-0238">DNA-binding</keyword>
<dbReference type="GO" id="GO:0000976">
    <property type="term" value="F:transcription cis-regulatory region binding"/>
    <property type="evidence" value="ECO:0007669"/>
    <property type="project" value="TreeGrafter"/>
</dbReference>
<dbReference type="GO" id="GO:0003700">
    <property type="term" value="F:DNA-binding transcription factor activity"/>
    <property type="evidence" value="ECO:0007669"/>
    <property type="project" value="TreeGrafter"/>
</dbReference>
<evidence type="ECO:0000313" key="4">
    <source>
        <dbReference type="EMBL" id="MBO2451801.1"/>
    </source>
</evidence>
<proteinExistence type="predicted"/>
<dbReference type="Gene3D" id="1.10.357.10">
    <property type="entry name" value="Tetracycline Repressor, domain 2"/>
    <property type="match status" value="1"/>
</dbReference>
<dbReference type="InterPro" id="IPR001647">
    <property type="entry name" value="HTH_TetR"/>
</dbReference>
<dbReference type="Proteomes" id="UP000669179">
    <property type="component" value="Unassembled WGS sequence"/>
</dbReference>
<organism evidence="4 5">
    <name type="scientific">Actinomadura barringtoniae</name>
    <dbReference type="NCBI Taxonomy" id="1427535"/>
    <lineage>
        <taxon>Bacteria</taxon>
        <taxon>Bacillati</taxon>
        <taxon>Actinomycetota</taxon>
        <taxon>Actinomycetes</taxon>
        <taxon>Streptosporangiales</taxon>
        <taxon>Thermomonosporaceae</taxon>
        <taxon>Actinomadura</taxon>
    </lineage>
</organism>
<dbReference type="AlphaFoldDB" id="A0A939PNG2"/>
<evidence type="ECO:0000259" key="3">
    <source>
        <dbReference type="PROSITE" id="PS50977"/>
    </source>
</evidence>
<evidence type="ECO:0000313" key="5">
    <source>
        <dbReference type="Proteomes" id="UP000669179"/>
    </source>
</evidence>
<accession>A0A939PNG2</accession>
<dbReference type="PANTHER" id="PTHR30055">
    <property type="entry name" value="HTH-TYPE TRANSCRIPTIONAL REGULATOR RUTR"/>
    <property type="match status" value="1"/>
</dbReference>
<comment type="caution">
    <text evidence="4">The sequence shown here is derived from an EMBL/GenBank/DDBJ whole genome shotgun (WGS) entry which is preliminary data.</text>
</comment>
<gene>
    <name evidence="4" type="ORF">J4573_32265</name>
</gene>
<dbReference type="PROSITE" id="PS50977">
    <property type="entry name" value="HTH_TETR_2"/>
    <property type="match status" value="1"/>
</dbReference>
<dbReference type="PANTHER" id="PTHR30055:SF226">
    <property type="entry name" value="HTH-TYPE TRANSCRIPTIONAL REGULATOR PKSA"/>
    <property type="match status" value="1"/>
</dbReference>
<dbReference type="EMBL" id="JAGEOJ010000014">
    <property type="protein sequence ID" value="MBO2451801.1"/>
    <property type="molecule type" value="Genomic_DNA"/>
</dbReference>
<dbReference type="InterPro" id="IPR009057">
    <property type="entry name" value="Homeodomain-like_sf"/>
</dbReference>
<dbReference type="RefSeq" id="WP_208259703.1">
    <property type="nucleotide sequence ID" value="NZ_JAGEOJ010000014.1"/>
</dbReference>
<feature type="domain" description="HTH tetR-type" evidence="3">
    <location>
        <begin position="18"/>
        <end position="78"/>
    </location>
</feature>
<protein>
    <submittedName>
        <fullName evidence="4">TetR/AcrR family transcriptional regulator</fullName>
    </submittedName>
</protein>
<name>A0A939PNG2_9ACTN</name>
<reference evidence="4" key="1">
    <citation type="submission" date="2021-03" db="EMBL/GenBank/DDBJ databases">
        <authorList>
            <person name="Kanchanasin P."/>
            <person name="Saeng-In P."/>
            <person name="Phongsopitanun W."/>
            <person name="Yuki M."/>
            <person name="Kudo T."/>
            <person name="Ohkuma M."/>
            <person name="Tanasupawat S."/>
        </authorList>
    </citation>
    <scope>NUCLEOTIDE SEQUENCE</scope>
    <source>
        <strain evidence="4">GKU 128</strain>
    </source>
</reference>
<evidence type="ECO:0000256" key="1">
    <source>
        <dbReference type="ARBA" id="ARBA00023125"/>
    </source>
</evidence>
<dbReference type="Pfam" id="PF00440">
    <property type="entry name" value="TetR_N"/>
    <property type="match status" value="1"/>
</dbReference>
<feature type="DNA-binding region" description="H-T-H motif" evidence="2">
    <location>
        <begin position="41"/>
        <end position="60"/>
    </location>
</feature>
<evidence type="ECO:0000256" key="2">
    <source>
        <dbReference type="PROSITE-ProRule" id="PRU00335"/>
    </source>
</evidence>
<sequence>MRSRPRTYGGQTTDERRADRRRRLVDAALEIWGDQGWAAVTMRGVCARAGLIDRYFYESFPDRDALLAAVWDQVRDETVTLLTQAIDDQKDPIDQLHAAIAGLVQVMVDDPRRARIGFGEHTGSPVLEQRRRDTLQLFTDLIVEAGRPYFRPDIDETSLRMSTLMGLGGFVELITAWHAGVVPAAPTQIIDHTTAVAADLAARYLTP</sequence>
<dbReference type="SUPFAM" id="SSF46689">
    <property type="entry name" value="Homeodomain-like"/>
    <property type="match status" value="1"/>
</dbReference>
<keyword evidence="5" id="KW-1185">Reference proteome</keyword>